<dbReference type="RefSeq" id="XP_024330507.1">
    <property type="nucleotide sequence ID" value="XM_024475710.1"/>
</dbReference>
<evidence type="ECO:0000313" key="3">
    <source>
        <dbReference type="Proteomes" id="UP000034350"/>
    </source>
</evidence>
<keyword evidence="3" id="KW-1185">Reference proteome</keyword>
<evidence type="ECO:0000313" key="2">
    <source>
        <dbReference type="EMBL" id="KKO74765.1"/>
    </source>
</evidence>
<comment type="caution">
    <text evidence="2">The sequence shown here is derived from an EMBL/GenBank/DDBJ whole genome shotgun (WGS) entry which is preliminary data.</text>
</comment>
<sequence>MINQSSHYNKNSSTSTKSDFNKNTLFKHISLSILERFLATGAIPGKHARI</sequence>
<reference evidence="2 3" key="1">
    <citation type="journal article" date="2015" name="Environ. Microbiol.">
        <title>Genome analyses suggest the presence of polyploidy and recent human-driven expansions in eight global populations of the honeybee pathogen Nosema ceranae.</title>
        <authorList>
            <person name="Pelin A."/>
            <person name="Selman M."/>
            <person name="Aris-Brosou S."/>
            <person name="Farinelli L."/>
            <person name="Corradi N."/>
        </authorList>
    </citation>
    <scope>NUCLEOTIDE SEQUENCE [LARGE SCALE GENOMIC DNA]</scope>
    <source>
        <strain evidence="2 3">PA08 1199</strain>
    </source>
</reference>
<dbReference type="VEuPathDB" id="MicrosporidiaDB:AAJ76_460007189"/>
<feature type="region of interest" description="Disordered" evidence="1">
    <location>
        <begin position="1"/>
        <end position="20"/>
    </location>
</feature>
<accession>A0A0F9WD58</accession>
<evidence type="ECO:0000256" key="1">
    <source>
        <dbReference type="SAM" id="MobiDB-lite"/>
    </source>
</evidence>
<dbReference type="EMBL" id="JPQZ01000046">
    <property type="protein sequence ID" value="KKO74765.1"/>
    <property type="molecule type" value="Genomic_DNA"/>
</dbReference>
<gene>
    <name evidence="2" type="ORF">AAJ76_460007189</name>
</gene>
<organism evidence="2 3">
    <name type="scientific">Vairimorpha ceranae</name>
    <dbReference type="NCBI Taxonomy" id="40302"/>
    <lineage>
        <taxon>Eukaryota</taxon>
        <taxon>Fungi</taxon>
        <taxon>Fungi incertae sedis</taxon>
        <taxon>Microsporidia</taxon>
        <taxon>Nosematidae</taxon>
        <taxon>Vairimorpha</taxon>
    </lineage>
</organism>
<dbReference type="Proteomes" id="UP000034350">
    <property type="component" value="Unassembled WGS sequence"/>
</dbReference>
<dbReference type="GeneID" id="36320657"/>
<name>A0A0F9WD58_9MICR</name>
<protein>
    <submittedName>
        <fullName evidence="2">Uncharacterized protein</fullName>
    </submittedName>
</protein>
<dbReference type="AlphaFoldDB" id="A0A0F9WD58"/>
<proteinExistence type="predicted"/>